<dbReference type="GO" id="GO:0005840">
    <property type="term" value="C:ribosome"/>
    <property type="evidence" value="ECO:0007669"/>
    <property type="project" value="UniProtKB-KW"/>
</dbReference>
<dbReference type="InterPro" id="IPR036389">
    <property type="entry name" value="RNase_III_sf"/>
</dbReference>
<dbReference type="Pfam" id="PF22935">
    <property type="entry name" value="RM44_endonuclase"/>
    <property type="match status" value="1"/>
</dbReference>
<dbReference type="Gene3D" id="3.30.160.20">
    <property type="match status" value="1"/>
</dbReference>
<keyword evidence="5" id="KW-0687">Ribonucleoprotein</keyword>
<feature type="domain" description="Large ribosomal subunit protein mL44 endonuclease" evidence="9">
    <location>
        <begin position="62"/>
        <end position="191"/>
    </location>
</feature>
<evidence type="ECO:0000256" key="4">
    <source>
        <dbReference type="ARBA" id="ARBA00023128"/>
    </source>
</evidence>
<dbReference type="GO" id="GO:1990904">
    <property type="term" value="C:ribonucleoprotein complex"/>
    <property type="evidence" value="ECO:0007669"/>
    <property type="project" value="UniProtKB-KW"/>
</dbReference>
<dbReference type="InterPro" id="IPR055189">
    <property type="entry name" value="RM44_endonuclase"/>
</dbReference>
<sequence>MLCRQTLNLTSRIINQNLIPIQFINSRNIKRWVSPTIKEINRRRKKVGPDPIKPRYSYLEWNYDVELYCFGKRVGETFKDNFLREALVQREYANVEEFRAEKEGNESYVPEESNTQLASEGHKIIYNYIGEVYLKSYPQDVTTAIQNYLTSDKLLGHVAKYLGLTDLVKSVEYPPETKTLADAFKAIVAALESSSGLERAQLFVKDFVIVQMNGKDVYDIWTPERPFDYLMKLLEEKGIKEVEPRLCNQSAVNTILANYQVGLYNKADKKLLGIGWGESVKIAKDTAALDAIQKIYCKHNSN</sequence>
<proteinExistence type="inferred from homology"/>
<evidence type="ECO:0000256" key="2">
    <source>
        <dbReference type="ARBA" id="ARBA00022946"/>
    </source>
</evidence>
<accession>A0A834M263</accession>
<dbReference type="SUPFAM" id="SSF69065">
    <property type="entry name" value="RNase III domain-like"/>
    <property type="match status" value="1"/>
</dbReference>
<dbReference type="Pfam" id="PF22892">
    <property type="entry name" value="DSRM_MRPL44"/>
    <property type="match status" value="1"/>
</dbReference>
<name>A0A834M263_RHYFE</name>
<dbReference type="OrthoDB" id="444135at2759"/>
<comment type="caution">
    <text evidence="10">The sequence shown here is derived from an EMBL/GenBank/DDBJ whole genome shotgun (WGS) entry which is preliminary data.</text>
</comment>
<keyword evidence="2" id="KW-0809">Transit peptide</keyword>
<evidence type="ECO:0000256" key="5">
    <source>
        <dbReference type="ARBA" id="ARBA00023274"/>
    </source>
</evidence>
<dbReference type="GO" id="GO:0005739">
    <property type="term" value="C:mitochondrion"/>
    <property type="evidence" value="ECO:0007669"/>
    <property type="project" value="UniProtKB-SubCell"/>
</dbReference>
<dbReference type="EMBL" id="JAACXV010014349">
    <property type="protein sequence ID" value="KAF7268063.1"/>
    <property type="molecule type" value="Genomic_DNA"/>
</dbReference>
<evidence type="ECO:0000313" key="10">
    <source>
        <dbReference type="EMBL" id="KAF7268063.1"/>
    </source>
</evidence>
<dbReference type="InterPro" id="IPR044444">
    <property type="entry name" value="Ribosomal_mL44_DSRM_metazoa"/>
</dbReference>
<comment type="subcellular location">
    <subcellularLocation>
        <location evidence="1">Mitochondrion</location>
    </subcellularLocation>
</comment>
<evidence type="ECO:0000313" key="11">
    <source>
        <dbReference type="Proteomes" id="UP000625711"/>
    </source>
</evidence>
<organism evidence="10 11">
    <name type="scientific">Rhynchophorus ferrugineus</name>
    <name type="common">Red palm weevil</name>
    <name type="synonym">Curculio ferrugineus</name>
    <dbReference type="NCBI Taxonomy" id="354439"/>
    <lineage>
        <taxon>Eukaryota</taxon>
        <taxon>Metazoa</taxon>
        <taxon>Ecdysozoa</taxon>
        <taxon>Arthropoda</taxon>
        <taxon>Hexapoda</taxon>
        <taxon>Insecta</taxon>
        <taxon>Pterygota</taxon>
        <taxon>Neoptera</taxon>
        <taxon>Endopterygota</taxon>
        <taxon>Coleoptera</taxon>
        <taxon>Polyphaga</taxon>
        <taxon>Cucujiformia</taxon>
        <taxon>Curculionidae</taxon>
        <taxon>Dryophthorinae</taxon>
        <taxon>Rhynchophorus</taxon>
    </lineage>
</organism>
<keyword evidence="11" id="KW-1185">Reference proteome</keyword>
<evidence type="ECO:0000256" key="6">
    <source>
        <dbReference type="ARBA" id="ARBA00024034"/>
    </source>
</evidence>
<evidence type="ECO:0000256" key="3">
    <source>
        <dbReference type="ARBA" id="ARBA00022980"/>
    </source>
</evidence>
<dbReference type="GO" id="GO:0006396">
    <property type="term" value="P:RNA processing"/>
    <property type="evidence" value="ECO:0007669"/>
    <property type="project" value="InterPro"/>
</dbReference>
<comment type="similarity">
    <text evidence="6">Belongs to the ribonuclease III family. Mitochondrion-specific ribosomal protein mL44 subfamily.</text>
</comment>
<dbReference type="Gene3D" id="1.10.1520.10">
    <property type="entry name" value="Ribonuclease III domain"/>
    <property type="match status" value="1"/>
</dbReference>
<evidence type="ECO:0000259" key="8">
    <source>
        <dbReference type="Pfam" id="PF22892"/>
    </source>
</evidence>
<gene>
    <name evidence="10" type="ORF">GWI33_018761</name>
</gene>
<dbReference type="AlphaFoldDB" id="A0A834M263"/>
<keyword evidence="4" id="KW-0496">Mitochondrion</keyword>
<protein>
    <recommendedName>
        <fullName evidence="7">Large ribosomal subunit protein mL44</fullName>
    </recommendedName>
</protein>
<dbReference type="CDD" id="cd19874">
    <property type="entry name" value="DSRM_MRPL44"/>
    <property type="match status" value="1"/>
</dbReference>
<evidence type="ECO:0000259" key="9">
    <source>
        <dbReference type="Pfam" id="PF22935"/>
    </source>
</evidence>
<reference evidence="10" key="1">
    <citation type="submission" date="2020-08" db="EMBL/GenBank/DDBJ databases">
        <title>Genome sequencing and assembly of the red palm weevil Rhynchophorus ferrugineus.</title>
        <authorList>
            <person name="Dias G.B."/>
            <person name="Bergman C.M."/>
            <person name="Manee M."/>
        </authorList>
    </citation>
    <scope>NUCLEOTIDE SEQUENCE</scope>
    <source>
        <strain evidence="10">AA-2017</strain>
        <tissue evidence="10">Whole larva</tissue>
    </source>
</reference>
<dbReference type="Proteomes" id="UP000625711">
    <property type="component" value="Unassembled WGS sequence"/>
</dbReference>
<feature type="domain" description="Large ribosomal subunit protein mL44 dsRNA binding" evidence="8">
    <location>
        <begin position="221"/>
        <end position="296"/>
    </location>
</feature>
<keyword evidence="3" id="KW-0689">Ribosomal protein</keyword>
<evidence type="ECO:0000256" key="7">
    <source>
        <dbReference type="ARBA" id="ARBA00035187"/>
    </source>
</evidence>
<dbReference type="GO" id="GO:0004525">
    <property type="term" value="F:ribonuclease III activity"/>
    <property type="evidence" value="ECO:0007669"/>
    <property type="project" value="InterPro"/>
</dbReference>
<evidence type="ECO:0000256" key="1">
    <source>
        <dbReference type="ARBA" id="ARBA00004173"/>
    </source>
</evidence>
<dbReference type="GO" id="GO:0003725">
    <property type="term" value="F:double-stranded RNA binding"/>
    <property type="evidence" value="ECO:0007669"/>
    <property type="project" value="InterPro"/>
</dbReference>